<name>A0ABQ1PWB1_9BACI</name>
<dbReference type="EMBL" id="BMIN01000003">
    <property type="protein sequence ID" value="GGD05160.1"/>
    <property type="molecule type" value="Genomic_DNA"/>
</dbReference>
<comment type="caution">
    <text evidence="1">The sequence shown here is derived from an EMBL/GenBank/DDBJ whole genome shotgun (WGS) entry which is preliminary data.</text>
</comment>
<organism evidence="1 2">
    <name type="scientific">Pontibacillus salipaludis</name>
    <dbReference type="NCBI Taxonomy" id="1697394"/>
    <lineage>
        <taxon>Bacteria</taxon>
        <taxon>Bacillati</taxon>
        <taxon>Bacillota</taxon>
        <taxon>Bacilli</taxon>
        <taxon>Bacillales</taxon>
        <taxon>Bacillaceae</taxon>
        <taxon>Pontibacillus</taxon>
    </lineage>
</organism>
<proteinExistence type="predicted"/>
<protein>
    <submittedName>
        <fullName evidence="1">Uncharacterized protein</fullName>
    </submittedName>
</protein>
<evidence type="ECO:0000313" key="1">
    <source>
        <dbReference type="EMBL" id="GGD05160.1"/>
    </source>
</evidence>
<gene>
    <name evidence="1" type="ORF">GCM10011389_10810</name>
</gene>
<reference evidence="2" key="1">
    <citation type="journal article" date="2019" name="Int. J. Syst. Evol. Microbiol.">
        <title>The Global Catalogue of Microorganisms (GCM) 10K type strain sequencing project: providing services to taxonomists for standard genome sequencing and annotation.</title>
        <authorList>
            <consortium name="The Broad Institute Genomics Platform"/>
            <consortium name="The Broad Institute Genome Sequencing Center for Infectious Disease"/>
            <person name="Wu L."/>
            <person name="Ma J."/>
        </authorList>
    </citation>
    <scope>NUCLEOTIDE SEQUENCE [LARGE SCALE GENOMIC DNA]</scope>
    <source>
        <strain evidence="2">CGMCC 1.15353</strain>
    </source>
</reference>
<dbReference type="Proteomes" id="UP000642571">
    <property type="component" value="Unassembled WGS sequence"/>
</dbReference>
<dbReference type="RefSeq" id="WP_188651585.1">
    <property type="nucleotide sequence ID" value="NZ_BMIN01000003.1"/>
</dbReference>
<keyword evidence="2" id="KW-1185">Reference proteome</keyword>
<sequence>MTEEELQNPLEDISNRVDVDQFEDTEDYQYCKAIRDTHFQICCEYLVKDSLTDGNLITPEKILKAMEEAVEFALEEKARLESCSTSNTQAE</sequence>
<accession>A0ABQ1PWB1</accession>
<evidence type="ECO:0000313" key="2">
    <source>
        <dbReference type="Proteomes" id="UP000642571"/>
    </source>
</evidence>